<sequence length="55" mass="5996">MDSQRSRLPLGGFCSCQKARGNETNETKSLGLSLVPDSFYGNDAKTDHEDGKCDD</sequence>
<name>A0A450T3D0_9GAMM</name>
<accession>A0A450T3D0</accession>
<evidence type="ECO:0000313" key="2">
    <source>
        <dbReference type="EMBL" id="VFJ61043.1"/>
    </source>
</evidence>
<organism evidence="2">
    <name type="scientific">Candidatus Kentrum sp. DK</name>
    <dbReference type="NCBI Taxonomy" id="2126562"/>
    <lineage>
        <taxon>Bacteria</taxon>
        <taxon>Pseudomonadati</taxon>
        <taxon>Pseudomonadota</taxon>
        <taxon>Gammaproteobacteria</taxon>
        <taxon>Candidatus Kentrum</taxon>
    </lineage>
</organism>
<dbReference type="EMBL" id="CAADEX010000026">
    <property type="protein sequence ID" value="VFJ49754.1"/>
    <property type="molecule type" value="Genomic_DNA"/>
</dbReference>
<proteinExistence type="predicted"/>
<dbReference type="EMBL" id="CAADEY010000086">
    <property type="protein sequence ID" value="VFJ61043.1"/>
    <property type="molecule type" value="Genomic_DNA"/>
</dbReference>
<evidence type="ECO:0000313" key="1">
    <source>
        <dbReference type="EMBL" id="VFJ49754.1"/>
    </source>
</evidence>
<dbReference type="AlphaFoldDB" id="A0A450T3D0"/>
<protein>
    <submittedName>
        <fullName evidence="2">Uncharacterized protein</fullName>
    </submittedName>
</protein>
<gene>
    <name evidence="1" type="ORF">BECKDK2373B_GA0170837_10263</name>
    <name evidence="2" type="ORF">BECKDK2373C_GA0170839_108615</name>
</gene>
<reference evidence="2" key="1">
    <citation type="submission" date="2019-02" db="EMBL/GenBank/DDBJ databases">
        <authorList>
            <person name="Gruber-Vodicka R. H."/>
            <person name="Seah K. B. B."/>
        </authorList>
    </citation>
    <scope>NUCLEOTIDE SEQUENCE</scope>
    <source>
        <strain evidence="2">BECK_DK161</strain>
        <strain evidence="1">BECK_DK47</strain>
    </source>
</reference>